<dbReference type="InterPro" id="IPR017099">
    <property type="entry name" value="UCP037053"/>
</dbReference>
<dbReference type="STRING" id="349307.Mthe_1087"/>
<dbReference type="AlphaFoldDB" id="A0B846"/>
<dbReference type="Proteomes" id="UP000000674">
    <property type="component" value="Chromosome"/>
</dbReference>
<evidence type="ECO:0008006" key="3">
    <source>
        <dbReference type="Google" id="ProtNLM"/>
    </source>
</evidence>
<name>A0B846_METTP</name>
<dbReference type="InterPro" id="IPR019209">
    <property type="entry name" value="DUF2098"/>
</dbReference>
<keyword evidence="2" id="KW-1185">Reference proteome</keyword>
<reference evidence="1 2" key="1">
    <citation type="submission" date="2006-10" db="EMBL/GenBank/DDBJ databases">
        <title>Complete sequence of Methanosaeta thermophila PT.</title>
        <authorList>
            <consortium name="US DOE Joint Genome Institute"/>
            <person name="Copeland A."/>
            <person name="Lucas S."/>
            <person name="Lapidus A."/>
            <person name="Barry K."/>
            <person name="Detter J.C."/>
            <person name="Glavina del Rio T."/>
            <person name="Hammon N."/>
            <person name="Israni S."/>
            <person name="Pitluck S."/>
            <person name="Chain P."/>
            <person name="Malfatti S."/>
            <person name="Shin M."/>
            <person name="Vergez L."/>
            <person name="Schmutz J."/>
            <person name="Larimer F."/>
            <person name="Land M."/>
            <person name="Hauser L."/>
            <person name="Kyrpides N."/>
            <person name="Kim E."/>
            <person name="Smith K.S."/>
            <person name="Ingram-Smith C."/>
            <person name="Richardson P."/>
        </authorList>
    </citation>
    <scope>NUCLEOTIDE SEQUENCE [LARGE SCALE GENOMIC DNA]</scope>
    <source>
        <strain evidence="2">DSM 6194 / JCM 14653 / NBRC 101360 / PT</strain>
    </source>
</reference>
<protein>
    <recommendedName>
        <fullName evidence="3">DUF2098 domain-containing protein</fullName>
    </recommendedName>
</protein>
<dbReference type="EMBL" id="CP000477">
    <property type="protein sequence ID" value="ABK14870.1"/>
    <property type="molecule type" value="Genomic_DNA"/>
</dbReference>
<gene>
    <name evidence="1" type="ordered locus">Mthe_1087</name>
</gene>
<dbReference type="Pfam" id="PF09871">
    <property type="entry name" value="DUF2098"/>
    <property type="match status" value="1"/>
</dbReference>
<evidence type="ECO:0000313" key="1">
    <source>
        <dbReference type="EMBL" id="ABK14870.1"/>
    </source>
</evidence>
<dbReference type="HOGENOM" id="CLU_159088_0_0_2"/>
<accession>A0B846</accession>
<sequence>MEIKEGSLVRYNGTGTVGVVKLIKEEDGETWALLDSTDLYYLTSYLEPIEKVPERKELSGMSLEDLTERMKEEKELMERARLHDENLECGG</sequence>
<dbReference type="KEGG" id="mtp:Mthe_1087"/>
<organism evidence="1 2">
    <name type="scientific">Methanothrix thermoacetophila (strain DSM 6194 / JCM 14653 / NBRC 101360 / PT)</name>
    <name type="common">Methanosaeta thermophila</name>
    <dbReference type="NCBI Taxonomy" id="349307"/>
    <lineage>
        <taxon>Archaea</taxon>
        <taxon>Methanobacteriati</taxon>
        <taxon>Methanobacteriota</taxon>
        <taxon>Stenosarchaea group</taxon>
        <taxon>Methanomicrobia</taxon>
        <taxon>Methanotrichales</taxon>
        <taxon>Methanotrichaceae</taxon>
        <taxon>Methanothrix</taxon>
    </lineage>
</organism>
<dbReference type="PIRSF" id="PIRSF037053">
    <property type="entry name" value="UCP037053"/>
    <property type="match status" value="1"/>
</dbReference>
<evidence type="ECO:0000313" key="2">
    <source>
        <dbReference type="Proteomes" id="UP000000674"/>
    </source>
</evidence>
<proteinExistence type="predicted"/>